<accession>A0ABT6Y6Y2</accession>
<dbReference type="EMBL" id="JASHIF010000007">
    <property type="protein sequence ID" value="MDI9859315.1"/>
    <property type="molecule type" value="Genomic_DNA"/>
</dbReference>
<sequence length="182" mass="20452">MDKSFLQYLFSEDIIYKIPADAANKQDLAAPVVKVPEEIQPEKVQKTVVPPTPAPVASVPDFIPYNPKNQVLILVDNINQEEMELLGKILGAVQLQINQVDLLDLSKVGDTSLKNILTQKSLRQLLTFGVSLFRIQLEIPLTPYQIREVQGVRFLYSDALGEIKDDVTRKKALWSAMKAFFA</sequence>
<evidence type="ECO:0000313" key="2">
    <source>
        <dbReference type="Proteomes" id="UP001236507"/>
    </source>
</evidence>
<dbReference type="Proteomes" id="UP001236507">
    <property type="component" value="Unassembled WGS sequence"/>
</dbReference>
<evidence type="ECO:0000313" key="1">
    <source>
        <dbReference type="EMBL" id="MDI9859315.1"/>
    </source>
</evidence>
<name>A0ABT6Y6Y2_9BACT</name>
<dbReference type="Gene3D" id="3.40.50.10220">
    <property type="entry name" value="DNA polymerase III, psi subunit"/>
    <property type="match status" value="1"/>
</dbReference>
<reference evidence="1 2" key="1">
    <citation type="submission" date="2023-05" db="EMBL/GenBank/DDBJ databases">
        <title>Novel species of genus Flectobacillus isolated from stream in China.</title>
        <authorList>
            <person name="Lu H."/>
        </authorList>
    </citation>
    <scope>NUCLEOTIDE SEQUENCE [LARGE SCALE GENOMIC DNA]</scope>
    <source>
        <strain evidence="1 2">KCTC 42575</strain>
    </source>
</reference>
<gene>
    <name evidence="1" type="ORF">QM524_08850</name>
</gene>
<protein>
    <submittedName>
        <fullName evidence="1">Uncharacterized protein</fullName>
    </submittedName>
</protein>
<proteinExistence type="predicted"/>
<organism evidence="1 2">
    <name type="scientific">Flectobacillus roseus</name>
    <dbReference type="NCBI Taxonomy" id="502259"/>
    <lineage>
        <taxon>Bacteria</taxon>
        <taxon>Pseudomonadati</taxon>
        <taxon>Bacteroidota</taxon>
        <taxon>Cytophagia</taxon>
        <taxon>Cytophagales</taxon>
        <taxon>Flectobacillaceae</taxon>
        <taxon>Flectobacillus</taxon>
    </lineage>
</organism>
<dbReference type="RefSeq" id="WP_283344276.1">
    <property type="nucleotide sequence ID" value="NZ_JASHIF010000007.1"/>
</dbReference>
<dbReference type="SUPFAM" id="SSF102220">
    <property type="entry name" value="DNA polymerase III psi subunit"/>
    <property type="match status" value="1"/>
</dbReference>
<keyword evidence="2" id="KW-1185">Reference proteome</keyword>
<dbReference type="InterPro" id="IPR036654">
    <property type="entry name" value="DNA_pol_III_psi_sf"/>
</dbReference>
<comment type="caution">
    <text evidence="1">The sequence shown here is derived from an EMBL/GenBank/DDBJ whole genome shotgun (WGS) entry which is preliminary data.</text>
</comment>